<reference evidence="5 6" key="1">
    <citation type="journal article" date="2019" name="Nat. Med.">
        <title>A library of human gut bacterial isolates paired with longitudinal multiomics data enables mechanistic microbiome research.</title>
        <authorList>
            <person name="Poyet M."/>
            <person name="Groussin M."/>
            <person name="Gibbons S.M."/>
            <person name="Avila-Pacheco J."/>
            <person name="Jiang X."/>
            <person name="Kearney S.M."/>
            <person name="Perrotta A.R."/>
            <person name="Berdy B."/>
            <person name="Zhao S."/>
            <person name="Lieberman T.D."/>
            <person name="Swanson P.K."/>
            <person name="Smith M."/>
            <person name="Roesemann S."/>
            <person name="Alexander J.E."/>
            <person name="Rich S.A."/>
            <person name="Livny J."/>
            <person name="Vlamakis H."/>
            <person name="Clish C."/>
            <person name="Bullock K."/>
            <person name="Deik A."/>
            <person name="Scott J."/>
            <person name="Pierce K.A."/>
            <person name="Xavier R.J."/>
            <person name="Alm E.J."/>
        </authorList>
    </citation>
    <scope>NUCLEOTIDE SEQUENCE [LARGE SCALE GENOMIC DNA]</scope>
    <source>
        <strain evidence="5 6">BIOML-A198</strain>
    </source>
</reference>
<sequence>MKKLWLGRYIPTSSSYHNLDPRAKIIIMFLNVLMIIMISSWTQLLIGFLFMICFLLMSNIPLKFYLKQAMFLKYMYLFFIIFFTLTEGNRLLFEFGFIKFFSDGFIQGLFYSSKMILFVLMGALLTFTTAPNELVAGARRLFNSVAAEKFAFMTSLAIRLIPMILDEVKVIYSAQQSRGLDFSELPFMEKLNKLMSIIIPAIANTIKRLTMMMDVMDCRGYIVGEHRTSIYQLTWKNKDTVMVSLTCIVLAGIVLV</sequence>
<name>A0A173S2B4_9FIRM</name>
<dbReference type="PANTHER" id="PTHR33514:SF13">
    <property type="entry name" value="PROTEIN ABCI12, CHLOROPLASTIC"/>
    <property type="match status" value="1"/>
</dbReference>
<keyword evidence="4" id="KW-0472">Membrane</keyword>
<keyword evidence="2 5" id="KW-0812">Transmembrane</keyword>
<evidence type="ECO:0000313" key="6">
    <source>
        <dbReference type="Proteomes" id="UP000487649"/>
    </source>
</evidence>
<dbReference type="RefSeq" id="WP_006784934.1">
    <property type="nucleotide sequence ID" value="NZ_CABJBH010000014.1"/>
</dbReference>
<evidence type="ECO:0000313" key="5">
    <source>
        <dbReference type="EMBL" id="MTK21120.1"/>
    </source>
</evidence>
<evidence type="ECO:0000256" key="2">
    <source>
        <dbReference type="ARBA" id="ARBA00022692"/>
    </source>
</evidence>
<dbReference type="AlphaFoldDB" id="A0A173S2B4"/>
<evidence type="ECO:0000256" key="1">
    <source>
        <dbReference type="ARBA" id="ARBA00004141"/>
    </source>
</evidence>
<dbReference type="InterPro" id="IPR003339">
    <property type="entry name" value="ABC/ECF_trnsptr_transmembrane"/>
</dbReference>
<evidence type="ECO:0000256" key="4">
    <source>
        <dbReference type="ARBA" id="ARBA00023136"/>
    </source>
</evidence>
<dbReference type="PANTHER" id="PTHR33514">
    <property type="entry name" value="PROTEIN ABCI12, CHLOROPLASTIC"/>
    <property type="match status" value="1"/>
</dbReference>
<dbReference type="Proteomes" id="UP000487649">
    <property type="component" value="Unassembled WGS sequence"/>
</dbReference>
<dbReference type="Pfam" id="PF02361">
    <property type="entry name" value="CbiQ"/>
    <property type="match status" value="1"/>
</dbReference>
<dbReference type="OrthoDB" id="8075495at2"/>
<organism evidence="5 6">
    <name type="scientific">Turicibacter sanguinis</name>
    <dbReference type="NCBI Taxonomy" id="154288"/>
    <lineage>
        <taxon>Bacteria</taxon>
        <taxon>Bacillati</taxon>
        <taxon>Bacillota</taxon>
        <taxon>Erysipelotrichia</taxon>
        <taxon>Erysipelotrichales</taxon>
        <taxon>Turicibacteraceae</taxon>
        <taxon>Turicibacter</taxon>
    </lineage>
</organism>
<keyword evidence="3" id="KW-1133">Transmembrane helix</keyword>
<comment type="caution">
    <text evidence="5">The sequence shown here is derived from an EMBL/GenBank/DDBJ whole genome shotgun (WGS) entry which is preliminary data.</text>
</comment>
<evidence type="ECO:0000256" key="3">
    <source>
        <dbReference type="ARBA" id="ARBA00022989"/>
    </source>
</evidence>
<comment type="subcellular location">
    <subcellularLocation>
        <location evidence="1">Membrane</location>
        <topology evidence="1">Multi-pass membrane protein</topology>
    </subcellularLocation>
</comment>
<proteinExistence type="predicted"/>
<gene>
    <name evidence="5" type="ORF">GMA92_06770</name>
</gene>
<dbReference type="EMBL" id="WMQE01000012">
    <property type="protein sequence ID" value="MTK21120.1"/>
    <property type="molecule type" value="Genomic_DNA"/>
</dbReference>
<dbReference type="CDD" id="cd16914">
    <property type="entry name" value="EcfT"/>
    <property type="match status" value="1"/>
</dbReference>
<dbReference type="GO" id="GO:0005886">
    <property type="term" value="C:plasma membrane"/>
    <property type="evidence" value="ECO:0007669"/>
    <property type="project" value="TreeGrafter"/>
</dbReference>
<accession>A0A173S2B4</accession>
<protein>
    <submittedName>
        <fullName evidence="5">Energy-coupling factor transporter transmembrane protein EcfT</fullName>
    </submittedName>
</protein>